<proteinExistence type="predicted"/>
<keyword evidence="2" id="KW-1185">Reference proteome</keyword>
<dbReference type="EMBL" id="BLXT01006043">
    <property type="protein sequence ID" value="GFO28486.1"/>
    <property type="molecule type" value="Genomic_DNA"/>
</dbReference>
<name>A0AAV4CAY2_9GAST</name>
<reference evidence="1 2" key="1">
    <citation type="journal article" date="2021" name="Elife">
        <title>Chloroplast acquisition without the gene transfer in kleptoplastic sea slugs, Plakobranchus ocellatus.</title>
        <authorList>
            <person name="Maeda T."/>
            <person name="Takahashi S."/>
            <person name="Yoshida T."/>
            <person name="Shimamura S."/>
            <person name="Takaki Y."/>
            <person name="Nagai Y."/>
            <person name="Toyoda A."/>
            <person name="Suzuki Y."/>
            <person name="Arimoto A."/>
            <person name="Ishii H."/>
            <person name="Satoh N."/>
            <person name="Nishiyama T."/>
            <person name="Hasebe M."/>
            <person name="Maruyama T."/>
            <person name="Minagawa J."/>
            <person name="Obokata J."/>
            <person name="Shigenobu S."/>
        </authorList>
    </citation>
    <scope>NUCLEOTIDE SEQUENCE [LARGE SCALE GENOMIC DNA]</scope>
</reference>
<organism evidence="1 2">
    <name type="scientific">Plakobranchus ocellatus</name>
    <dbReference type="NCBI Taxonomy" id="259542"/>
    <lineage>
        <taxon>Eukaryota</taxon>
        <taxon>Metazoa</taxon>
        <taxon>Spiralia</taxon>
        <taxon>Lophotrochozoa</taxon>
        <taxon>Mollusca</taxon>
        <taxon>Gastropoda</taxon>
        <taxon>Heterobranchia</taxon>
        <taxon>Euthyneura</taxon>
        <taxon>Panpulmonata</taxon>
        <taxon>Sacoglossa</taxon>
        <taxon>Placobranchoidea</taxon>
        <taxon>Plakobranchidae</taxon>
        <taxon>Plakobranchus</taxon>
    </lineage>
</organism>
<protein>
    <submittedName>
        <fullName evidence="1">Uncharacterized protein</fullName>
    </submittedName>
</protein>
<dbReference type="AlphaFoldDB" id="A0AAV4CAY2"/>
<dbReference type="Proteomes" id="UP000735302">
    <property type="component" value="Unassembled WGS sequence"/>
</dbReference>
<gene>
    <name evidence="1" type="ORF">PoB_005499100</name>
</gene>
<sequence>MRATLLLGLVRLTMFNDVKLHLSENRRLQQKLHQSTRRVVESSRTENKTCRRWKILNMTMVIIDPQCLVVKQRKLNWYCNINSSSGFAKTILKALYTVDEEAADKAKDGRTTSMNGQELNVRFPQRAGEMEKTRYHQLKAHPTDENLSG</sequence>
<evidence type="ECO:0000313" key="2">
    <source>
        <dbReference type="Proteomes" id="UP000735302"/>
    </source>
</evidence>
<accession>A0AAV4CAY2</accession>
<comment type="caution">
    <text evidence="1">The sequence shown here is derived from an EMBL/GenBank/DDBJ whole genome shotgun (WGS) entry which is preliminary data.</text>
</comment>
<evidence type="ECO:0000313" key="1">
    <source>
        <dbReference type="EMBL" id="GFO28486.1"/>
    </source>
</evidence>